<dbReference type="PANTHER" id="PTHR47762:SF2">
    <property type="entry name" value="OS04G0640800 PROTEIN"/>
    <property type="match status" value="1"/>
</dbReference>
<dbReference type="PANTHER" id="PTHR47762">
    <property type="entry name" value="OSJNBB0079B02.4 PROTEIN"/>
    <property type="match status" value="1"/>
</dbReference>
<dbReference type="EMBL" id="CAWUPB010001195">
    <property type="protein sequence ID" value="CAK7355374.1"/>
    <property type="molecule type" value="Genomic_DNA"/>
</dbReference>
<evidence type="ECO:0000259" key="2">
    <source>
        <dbReference type="Pfam" id="PF04194"/>
    </source>
</evidence>
<accession>A0AAV1SN31</accession>
<dbReference type="GO" id="GO:0005737">
    <property type="term" value="C:cytoplasm"/>
    <property type="evidence" value="ECO:0007669"/>
    <property type="project" value="InterPro"/>
</dbReference>
<dbReference type="Pfam" id="PF04194">
    <property type="entry name" value="PDCD2_C"/>
    <property type="match status" value="1"/>
</dbReference>
<name>A0AAV1SN31_9ROSI</name>
<feature type="compositionally biased region" description="Low complexity" evidence="1">
    <location>
        <begin position="109"/>
        <end position="125"/>
    </location>
</feature>
<reference evidence="3 4" key="1">
    <citation type="submission" date="2024-01" db="EMBL/GenBank/DDBJ databases">
        <authorList>
            <person name="Waweru B."/>
        </authorList>
    </citation>
    <scope>NUCLEOTIDE SEQUENCE [LARGE SCALE GENOMIC DNA]</scope>
</reference>
<keyword evidence="4" id="KW-1185">Reference proteome</keyword>
<evidence type="ECO:0000313" key="4">
    <source>
        <dbReference type="Proteomes" id="UP001314170"/>
    </source>
</evidence>
<evidence type="ECO:0000256" key="1">
    <source>
        <dbReference type="SAM" id="MobiDB-lite"/>
    </source>
</evidence>
<dbReference type="Proteomes" id="UP001314170">
    <property type="component" value="Unassembled WGS sequence"/>
</dbReference>
<organism evidence="3 4">
    <name type="scientific">Dovyalis caffra</name>
    <dbReference type="NCBI Taxonomy" id="77055"/>
    <lineage>
        <taxon>Eukaryota</taxon>
        <taxon>Viridiplantae</taxon>
        <taxon>Streptophyta</taxon>
        <taxon>Embryophyta</taxon>
        <taxon>Tracheophyta</taxon>
        <taxon>Spermatophyta</taxon>
        <taxon>Magnoliopsida</taxon>
        <taxon>eudicotyledons</taxon>
        <taxon>Gunneridae</taxon>
        <taxon>Pentapetalae</taxon>
        <taxon>rosids</taxon>
        <taxon>fabids</taxon>
        <taxon>Malpighiales</taxon>
        <taxon>Salicaceae</taxon>
        <taxon>Flacourtieae</taxon>
        <taxon>Dovyalis</taxon>
    </lineage>
</organism>
<dbReference type="InterPro" id="IPR007320">
    <property type="entry name" value="PDCD2_C"/>
</dbReference>
<dbReference type="AlphaFoldDB" id="A0AAV1SN31"/>
<gene>
    <name evidence="3" type="ORF">DCAF_LOCUS25633</name>
</gene>
<sequence>MGGGVLLGMPGPWADDNREPSDFYTSKIGGLPDWPFLSEHLAPSLLICGACGSKICLIAQVYAPISNGTLNIEDRTVLVFGCIMPNCGNTPLSWRALRVQKVDIERESSTSTEDVVPSTPPVSVSKANWLDDDSDEDFDLEALGKALSEAGTLASHSKKQDVNRRSEPVVKNSTLVPRTGVDMETPVVPCFYMYTQEPSSKDVVSSICSNYSGLSIKEKQNCDYNDHEMEVEGEQEVYEYDKALSADRTYLKFKKQLDANPDQCFRYLYGGKPLLPTAEVVDPGKCKLCGGFRHFEMQLMPQLISFLLDGADDCQKNVLENWNWMTLVVYTCSKSCSNSYDQEKSTTNGWIVAEEAVLVQFEKPLHESIHLGYFS</sequence>
<protein>
    <recommendedName>
        <fullName evidence="2">Programmed cell death protein 2 C-terminal domain-containing protein</fullName>
    </recommendedName>
</protein>
<comment type="caution">
    <text evidence="3">The sequence shown here is derived from an EMBL/GenBank/DDBJ whole genome shotgun (WGS) entry which is preliminary data.</text>
</comment>
<proteinExistence type="predicted"/>
<evidence type="ECO:0000313" key="3">
    <source>
        <dbReference type="EMBL" id="CAK7355374.1"/>
    </source>
</evidence>
<feature type="region of interest" description="Disordered" evidence="1">
    <location>
        <begin position="107"/>
        <end position="128"/>
    </location>
</feature>
<feature type="domain" description="Programmed cell death protein 2 C-terminal" evidence="2">
    <location>
        <begin position="247"/>
        <end position="360"/>
    </location>
</feature>